<dbReference type="GO" id="GO:0015658">
    <property type="term" value="F:branched-chain amino acid transmembrane transporter activity"/>
    <property type="evidence" value="ECO:0007669"/>
    <property type="project" value="TreeGrafter"/>
</dbReference>
<dbReference type="SMART" id="SM00382">
    <property type="entry name" value="AAA"/>
    <property type="match status" value="1"/>
</dbReference>
<dbReference type="PROSITE" id="PS50893">
    <property type="entry name" value="ABC_TRANSPORTER_2"/>
    <property type="match status" value="1"/>
</dbReference>
<evidence type="ECO:0000256" key="1">
    <source>
        <dbReference type="ARBA" id="ARBA00005417"/>
    </source>
</evidence>
<evidence type="ECO:0000256" key="2">
    <source>
        <dbReference type="ARBA" id="ARBA00022448"/>
    </source>
</evidence>
<sequence>MPSILSLRNVCSGYGKLQVLWDVSLEAEKGDIIALVGANGAGKTTTLRTIIGLVKPWSGDITLNGERINRLPTHEIIKKGLALVPEGRELFPKMSVYENLLMGARMLRDKKKIEDTMEWVYGLFPILKERRKQAAYTLSGGEQQMLAIGRALMSKPSLLMIDELSTGLAPLIVAKIFDILKRLNREENLTLLLVEQNVKLALEASYKAYILERGRVTISGESNEILKNPEIVKAYIGG</sequence>
<dbReference type="Proteomes" id="UP000608579">
    <property type="component" value="Unassembled WGS sequence"/>
</dbReference>
<dbReference type="CDD" id="cd03224">
    <property type="entry name" value="ABC_TM1139_LivF_branched"/>
    <property type="match status" value="1"/>
</dbReference>
<evidence type="ECO:0000256" key="5">
    <source>
        <dbReference type="ARBA" id="ARBA00022970"/>
    </source>
</evidence>
<name>A0A833EAE0_CALS0</name>
<dbReference type="Gene3D" id="3.40.50.300">
    <property type="entry name" value="P-loop containing nucleotide triphosphate hydrolases"/>
    <property type="match status" value="1"/>
</dbReference>
<evidence type="ECO:0000256" key="3">
    <source>
        <dbReference type="ARBA" id="ARBA00022741"/>
    </source>
</evidence>
<reference evidence="7" key="1">
    <citation type="journal article" date="2020" name="ISME J.">
        <title>Gammaproteobacteria mediating utilization of methyl-, sulfur- and petroleum organic compounds in deep ocean hydrothermal plumes.</title>
        <authorList>
            <person name="Zhou Z."/>
            <person name="Liu Y."/>
            <person name="Pan J."/>
            <person name="Cron B.R."/>
            <person name="Toner B.M."/>
            <person name="Anantharaman K."/>
            <person name="Breier J.A."/>
            <person name="Dick G.J."/>
            <person name="Li M."/>
        </authorList>
    </citation>
    <scope>NUCLEOTIDE SEQUENCE</scope>
    <source>
        <strain evidence="7">SZUA-1515</strain>
    </source>
</reference>
<dbReference type="InterPro" id="IPR003439">
    <property type="entry name" value="ABC_transporter-like_ATP-bd"/>
</dbReference>
<keyword evidence="5" id="KW-0029">Amino-acid transport</keyword>
<proteinExistence type="inferred from homology"/>
<organism evidence="7 8">
    <name type="scientific">Caldiarchaeum subterraneum</name>
    <dbReference type="NCBI Taxonomy" id="311458"/>
    <lineage>
        <taxon>Archaea</taxon>
        <taxon>Nitrososphaerota</taxon>
        <taxon>Candidatus Caldarchaeales</taxon>
        <taxon>Candidatus Caldarchaeaceae</taxon>
        <taxon>Candidatus Caldarchaeum</taxon>
    </lineage>
</organism>
<dbReference type="EMBL" id="DQVM01000067">
    <property type="protein sequence ID" value="HIQ29610.1"/>
    <property type="molecule type" value="Genomic_DNA"/>
</dbReference>
<dbReference type="SUPFAM" id="SSF52540">
    <property type="entry name" value="P-loop containing nucleoside triphosphate hydrolases"/>
    <property type="match status" value="1"/>
</dbReference>
<evidence type="ECO:0000313" key="8">
    <source>
        <dbReference type="Proteomes" id="UP000608579"/>
    </source>
</evidence>
<gene>
    <name evidence="7" type="ORF">EYH45_03500</name>
</gene>
<dbReference type="PANTHER" id="PTHR43820">
    <property type="entry name" value="HIGH-AFFINITY BRANCHED-CHAIN AMINO ACID TRANSPORT ATP-BINDING PROTEIN LIVF"/>
    <property type="match status" value="1"/>
</dbReference>
<evidence type="ECO:0000259" key="6">
    <source>
        <dbReference type="PROSITE" id="PS50893"/>
    </source>
</evidence>
<keyword evidence="2" id="KW-0813">Transport</keyword>
<dbReference type="PANTHER" id="PTHR43820:SF4">
    <property type="entry name" value="HIGH-AFFINITY BRANCHED-CHAIN AMINO ACID TRANSPORT ATP-BINDING PROTEIN LIVF"/>
    <property type="match status" value="1"/>
</dbReference>
<dbReference type="GO" id="GO:0016887">
    <property type="term" value="F:ATP hydrolysis activity"/>
    <property type="evidence" value="ECO:0007669"/>
    <property type="project" value="InterPro"/>
</dbReference>
<dbReference type="InterPro" id="IPR027417">
    <property type="entry name" value="P-loop_NTPase"/>
</dbReference>
<feature type="domain" description="ABC transporter" evidence="6">
    <location>
        <begin position="5"/>
        <end position="238"/>
    </location>
</feature>
<comment type="similarity">
    <text evidence="1">Belongs to the ABC transporter superfamily.</text>
</comment>
<dbReference type="InterPro" id="IPR052156">
    <property type="entry name" value="BCAA_Transport_ATP-bd_LivF"/>
</dbReference>
<dbReference type="GO" id="GO:0015807">
    <property type="term" value="P:L-amino acid transport"/>
    <property type="evidence" value="ECO:0007669"/>
    <property type="project" value="TreeGrafter"/>
</dbReference>
<evidence type="ECO:0000256" key="4">
    <source>
        <dbReference type="ARBA" id="ARBA00022840"/>
    </source>
</evidence>
<protein>
    <submittedName>
        <fullName evidence="7">ABC transporter ATP-binding protein</fullName>
    </submittedName>
</protein>
<dbReference type="InterPro" id="IPR003593">
    <property type="entry name" value="AAA+_ATPase"/>
</dbReference>
<keyword evidence="4 7" id="KW-0067">ATP-binding</keyword>
<accession>A0A833EAE0</accession>
<comment type="caution">
    <text evidence="7">The sequence shown here is derived from an EMBL/GenBank/DDBJ whole genome shotgun (WGS) entry which is preliminary data.</text>
</comment>
<dbReference type="AlphaFoldDB" id="A0A833EAE0"/>
<keyword evidence="3" id="KW-0547">Nucleotide-binding</keyword>
<dbReference type="Pfam" id="PF00005">
    <property type="entry name" value="ABC_tran"/>
    <property type="match status" value="1"/>
</dbReference>
<evidence type="ECO:0000313" key="7">
    <source>
        <dbReference type="EMBL" id="HIQ29610.1"/>
    </source>
</evidence>
<dbReference type="GO" id="GO:0005524">
    <property type="term" value="F:ATP binding"/>
    <property type="evidence" value="ECO:0007669"/>
    <property type="project" value="UniProtKB-KW"/>
</dbReference>
<dbReference type="InterPro" id="IPR017871">
    <property type="entry name" value="ABC_transporter-like_CS"/>
</dbReference>
<dbReference type="PROSITE" id="PS00211">
    <property type="entry name" value="ABC_TRANSPORTER_1"/>
    <property type="match status" value="1"/>
</dbReference>